<gene>
    <name evidence="6" type="ORF">HYPSUDRAFT_215982</name>
</gene>
<keyword evidence="2" id="KW-0053">Apoptosis</keyword>
<keyword evidence="3" id="KW-0645">Protease</keyword>
<feature type="domain" description="Peptidase C14 caspase" evidence="5">
    <location>
        <begin position="40"/>
        <end position="295"/>
    </location>
</feature>
<proteinExistence type="inferred from homology"/>
<comment type="similarity">
    <text evidence="1">Belongs to the peptidase C14B family.</text>
</comment>
<dbReference type="Pfam" id="PF00656">
    <property type="entry name" value="Peptidase_C14"/>
    <property type="match status" value="1"/>
</dbReference>
<dbReference type="GO" id="GO:0006508">
    <property type="term" value="P:proteolysis"/>
    <property type="evidence" value="ECO:0007669"/>
    <property type="project" value="InterPro"/>
</dbReference>
<dbReference type="EMBL" id="KN817552">
    <property type="protein sequence ID" value="KJA22187.1"/>
    <property type="molecule type" value="Genomic_DNA"/>
</dbReference>
<dbReference type="Proteomes" id="UP000054270">
    <property type="component" value="Unassembled WGS sequence"/>
</dbReference>
<organism evidence="6 7">
    <name type="scientific">Hypholoma sublateritium (strain FD-334 SS-4)</name>
    <dbReference type="NCBI Taxonomy" id="945553"/>
    <lineage>
        <taxon>Eukaryota</taxon>
        <taxon>Fungi</taxon>
        <taxon>Dikarya</taxon>
        <taxon>Basidiomycota</taxon>
        <taxon>Agaricomycotina</taxon>
        <taxon>Agaricomycetes</taxon>
        <taxon>Agaricomycetidae</taxon>
        <taxon>Agaricales</taxon>
        <taxon>Agaricineae</taxon>
        <taxon>Strophariaceae</taxon>
        <taxon>Hypholoma</taxon>
    </lineage>
</organism>
<feature type="compositionally biased region" description="Low complexity" evidence="4">
    <location>
        <begin position="12"/>
        <end position="22"/>
    </location>
</feature>
<evidence type="ECO:0000256" key="2">
    <source>
        <dbReference type="ARBA" id="ARBA00022703"/>
    </source>
</evidence>
<accession>A0A0D2L5S4</accession>
<reference evidence="7" key="1">
    <citation type="submission" date="2014-04" db="EMBL/GenBank/DDBJ databases">
        <title>Evolutionary Origins and Diversification of the Mycorrhizal Mutualists.</title>
        <authorList>
            <consortium name="DOE Joint Genome Institute"/>
            <consortium name="Mycorrhizal Genomics Consortium"/>
            <person name="Kohler A."/>
            <person name="Kuo A."/>
            <person name="Nagy L.G."/>
            <person name="Floudas D."/>
            <person name="Copeland A."/>
            <person name="Barry K.W."/>
            <person name="Cichocki N."/>
            <person name="Veneault-Fourrey C."/>
            <person name="LaButti K."/>
            <person name="Lindquist E.A."/>
            <person name="Lipzen A."/>
            <person name="Lundell T."/>
            <person name="Morin E."/>
            <person name="Murat C."/>
            <person name="Riley R."/>
            <person name="Ohm R."/>
            <person name="Sun H."/>
            <person name="Tunlid A."/>
            <person name="Henrissat B."/>
            <person name="Grigoriev I.V."/>
            <person name="Hibbett D.S."/>
            <person name="Martin F."/>
        </authorList>
    </citation>
    <scope>NUCLEOTIDE SEQUENCE [LARGE SCALE GENOMIC DNA]</scope>
    <source>
        <strain evidence="7">FD-334 SS-4</strain>
    </source>
</reference>
<dbReference type="SUPFAM" id="SSF52129">
    <property type="entry name" value="Caspase-like"/>
    <property type="match status" value="1"/>
</dbReference>
<dbReference type="GO" id="GO:0006915">
    <property type="term" value="P:apoptotic process"/>
    <property type="evidence" value="ECO:0007669"/>
    <property type="project" value="UniProtKB-KW"/>
</dbReference>
<evidence type="ECO:0000256" key="3">
    <source>
        <dbReference type="ARBA" id="ARBA00022807"/>
    </source>
</evidence>
<keyword evidence="7" id="KW-1185">Reference proteome</keyword>
<sequence>MATPQGYYGRHSSSNHGSMQSSRLPTYTPTRRQKAPFKLFALTIAINKYLNTHYTPLKGCIADAEDVESYLMNDLLVPSSQIFRLRNEEATRDRILRSLNFFRSNNNIKNGDPILIFFAGHGGETEAPPGWGSKIQMLIPYDCEMPIGTGDCVHGIPDFLFGQHLHEISKVKGNNITVILDNCHSGSGTRDASFLTRGVRYRSGSFPGLVPNRMSVAPPPILEGPSTRIGGLGMISGTNYRNGLLWSSVLLSACKSSELAKEHGGRGLFTTALLQTIRDLKTDIWNITYEELFRNLPEVHLQSPQCEGDHGNRFIFRDEVKPLSVGESSRSALVLPRHLATNVVDLLLYISDESKGQRAISGLVEFQNAKRVDGVKIIRVLDPNTGTPPRFTLVCNEAASRFEIIDTEFKRKCGKPTLPVSLPSRAIPAQFCKVFQAISTYEYYLRHSEAKLDNRISISLQRVAYDVPGGRIVPGILNVNGRIDVTQDHNGSFFVVHIKNDTQHNLYPALFYFDDCDFSISLIYQAPTVSGQQIVDPPLKSNQYISIGYGGLGIQHLVVGVRSHGIEVGSLKVFLSTEHIDFSRIEQQSPFHHNSSRGMKQHILSSRPLIQSTAIPFIARASEPTIRNRGTDTQAGAQSRKTIADGPVFSCEAATARQHIPNVNPADGLEMLMQRMNIQTEPDFDALYEKVMATDREISALSEKVDLLRENQQYDHKVLRDLDACLVGVERAIR</sequence>
<protein>
    <recommendedName>
        <fullName evidence="5">Peptidase C14 caspase domain-containing protein</fullName>
    </recommendedName>
</protein>
<evidence type="ECO:0000256" key="1">
    <source>
        <dbReference type="ARBA" id="ARBA00009005"/>
    </source>
</evidence>
<evidence type="ECO:0000259" key="5">
    <source>
        <dbReference type="Pfam" id="PF00656"/>
    </source>
</evidence>
<dbReference type="AlphaFoldDB" id="A0A0D2L5S4"/>
<dbReference type="PANTHER" id="PTHR48104:SF30">
    <property type="entry name" value="METACASPASE-1"/>
    <property type="match status" value="1"/>
</dbReference>
<dbReference type="PANTHER" id="PTHR48104">
    <property type="entry name" value="METACASPASE-4"/>
    <property type="match status" value="1"/>
</dbReference>
<dbReference type="Gene3D" id="3.40.50.1460">
    <property type="match status" value="1"/>
</dbReference>
<dbReference type="InterPro" id="IPR029030">
    <property type="entry name" value="Caspase-like_dom_sf"/>
</dbReference>
<dbReference type="GO" id="GO:0004197">
    <property type="term" value="F:cysteine-type endopeptidase activity"/>
    <property type="evidence" value="ECO:0007669"/>
    <property type="project" value="InterPro"/>
</dbReference>
<dbReference type="OrthoDB" id="3223806at2759"/>
<evidence type="ECO:0000313" key="6">
    <source>
        <dbReference type="EMBL" id="KJA22187.1"/>
    </source>
</evidence>
<evidence type="ECO:0000256" key="4">
    <source>
        <dbReference type="SAM" id="MobiDB-lite"/>
    </source>
</evidence>
<keyword evidence="3" id="KW-0378">Hydrolase</keyword>
<keyword evidence="3" id="KW-0788">Thiol protease</keyword>
<dbReference type="GO" id="GO:0005737">
    <property type="term" value="C:cytoplasm"/>
    <property type="evidence" value="ECO:0007669"/>
    <property type="project" value="TreeGrafter"/>
</dbReference>
<evidence type="ECO:0000313" key="7">
    <source>
        <dbReference type="Proteomes" id="UP000054270"/>
    </source>
</evidence>
<dbReference type="InterPro" id="IPR011600">
    <property type="entry name" value="Pept_C14_caspase"/>
</dbReference>
<name>A0A0D2L5S4_HYPSF</name>
<dbReference type="InterPro" id="IPR050452">
    <property type="entry name" value="Metacaspase"/>
</dbReference>
<feature type="region of interest" description="Disordered" evidence="4">
    <location>
        <begin position="1"/>
        <end position="27"/>
    </location>
</feature>